<dbReference type="GO" id="GO:0005634">
    <property type="term" value="C:nucleus"/>
    <property type="evidence" value="ECO:0007669"/>
    <property type="project" value="UniProtKB-SubCell"/>
</dbReference>
<evidence type="ECO:0000256" key="5">
    <source>
        <dbReference type="ARBA" id="ARBA00023242"/>
    </source>
</evidence>
<comment type="subcellular location">
    <subcellularLocation>
        <location evidence="1">Nucleus</location>
    </subcellularLocation>
</comment>
<keyword evidence="3" id="KW-0677">Repeat</keyword>
<feature type="region of interest" description="Disordered" evidence="6">
    <location>
        <begin position="1"/>
        <end position="45"/>
    </location>
</feature>
<comment type="caution">
    <text evidence="7">The sequence shown here is derived from an EMBL/GenBank/DDBJ whole genome shotgun (WGS) entry which is preliminary data.</text>
</comment>
<dbReference type="OMA" id="ETAWREH"/>
<dbReference type="GO" id="GO:0043124">
    <property type="term" value="P:negative regulation of canonical NF-kappaB signal transduction"/>
    <property type="evidence" value="ECO:0007669"/>
    <property type="project" value="InterPro"/>
</dbReference>
<evidence type="ECO:0000256" key="1">
    <source>
        <dbReference type="ARBA" id="ARBA00004123"/>
    </source>
</evidence>
<keyword evidence="4" id="KW-0040">ANK repeat</keyword>
<sequence>MPKKLNYKKHKKDKERNEHKRKKRKRQEYVPPVLNEEGWTPSDQAYKQDQDEWRERLFDAMMQDEGQDAYFSNYNNYTPSYTSNEMTDEEYRQYIVNGMYRKRHAAEIAAEEEWKAEKEKRRKEKAEARRKVREEEAERERVREAYREKEKAKRSRVAQEDYEIKWQQLDEAKVIKSEDIPWPIVNNDFSLNSVRSFMTKGTSEEIKKNVRREQRKYHPDKFMTRVMSRFEGTADEKECVLSRMNEISGWLNELWASV</sequence>
<gene>
    <name evidence="7" type="ORF">G6F51_005092</name>
</gene>
<dbReference type="InterPro" id="IPR038753">
    <property type="entry name" value="NFKBIL1"/>
</dbReference>
<reference evidence="7" key="1">
    <citation type="journal article" date="2020" name="Microb. Genom.">
        <title>Genetic diversity of clinical and environmental Mucorales isolates obtained from an investigation of mucormycosis cases among solid organ transplant recipients.</title>
        <authorList>
            <person name="Nguyen M.H."/>
            <person name="Kaul D."/>
            <person name="Muto C."/>
            <person name="Cheng S.J."/>
            <person name="Richter R.A."/>
            <person name="Bruno V.M."/>
            <person name="Liu G."/>
            <person name="Beyhan S."/>
            <person name="Sundermann A.J."/>
            <person name="Mounaud S."/>
            <person name="Pasculle A.W."/>
            <person name="Nierman W.C."/>
            <person name="Driscoll E."/>
            <person name="Cumbie R."/>
            <person name="Clancy C.J."/>
            <person name="Dupont C.L."/>
        </authorList>
    </citation>
    <scope>NUCLEOTIDE SEQUENCE</scope>
    <source>
        <strain evidence="7">GL16</strain>
    </source>
</reference>
<dbReference type="AlphaFoldDB" id="A0A9P6YE64"/>
<evidence type="ECO:0000256" key="4">
    <source>
        <dbReference type="ARBA" id="ARBA00023043"/>
    </source>
</evidence>
<dbReference type="Proteomes" id="UP000717996">
    <property type="component" value="Unassembled WGS sequence"/>
</dbReference>
<keyword evidence="5" id="KW-0539">Nucleus</keyword>
<evidence type="ECO:0000313" key="8">
    <source>
        <dbReference type="Proteomes" id="UP000717996"/>
    </source>
</evidence>
<evidence type="ECO:0000313" key="7">
    <source>
        <dbReference type="EMBL" id="KAG1546073.1"/>
    </source>
</evidence>
<name>A0A9P6YE64_RHIOR</name>
<evidence type="ECO:0000256" key="2">
    <source>
        <dbReference type="ARBA" id="ARBA00022553"/>
    </source>
</evidence>
<keyword evidence="2" id="KW-0597">Phosphoprotein</keyword>
<evidence type="ECO:0000256" key="3">
    <source>
        <dbReference type="ARBA" id="ARBA00022737"/>
    </source>
</evidence>
<organism evidence="7 8">
    <name type="scientific">Rhizopus oryzae</name>
    <name type="common">Mucormycosis agent</name>
    <name type="synonym">Rhizopus arrhizus var. delemar</name>
    <dbReference type="NCBI Taxonomy" id="64495"/>
    <lineage>
        <taxon>Eukaryota</taxon>
        <taxon>Fungi</taxon>
        <taxon>Fungi incertae sedis</taxon>
        <taxon>Mucoromycota</taxon>
        <taxon>Mucoromycotina</taxon>
        <taxon>Mucoromycetes</taxon>
        <taxon>Mucorales</taxon>
        <taxon>Mucorineae</taxon>
        <taxon>Rhizopodaceae</taxon>
        <taxon>Rhizopus</taxon>
    </lineage>
</organism>
<accession>A0A9P6YE64</accession>
<dbReference type="EMBL" id="JAANIT010000602">
    <property type="protein sequence ID" value="KAG1546073.1"/>
    <property type="molecule type" value="Genomic_DNA"/>
</dbReference>
<protein>
    <submittedName>
        <fullName evidence="7">Uncharacterized protein</fullName>
    </submittedName>
</protein>
<dbReference type="PANTHER" id="PTHR15263:SF1">
    <property type="entry name" value="NF-KAPPA-B INHIBITOR-LIKE PROTEIN 1"/>
    <property type="match status" value="1"/>
</dbReference>
<feature type="compositionally biased region" description="Basic residues" evidence="6">
    <location>
        <begin position="1"/>
        <end position="26"/>
    </location>
</feature>
<dbReference type="OrthoDB" id="412109at2759"/>
<evidence type="ECO:0000256" key="6">
    <source>
        <dbReference type="SAM" id="MobiDB-lite"/>
    </source>
</evidence>
<feature type="region of interest" description="Disordered" evidence="6">
    <location>
        <begin position="116"/>
        <end position="139"/>
    </location>
</feature>
<dbReference type="PANTHER" id="PTHR15263">
    <property type="entry name" value="I-KAPPA-B-LIKE PROTEIN IKBL"/>
    <property type="match status" value="1"/>
</dbReference>
<proteinExistence type="predicted"/>